<comment type="caution">
    <text evidence="1">The sequence shown here is derived from an EMBL/GenBank/DDBJ whole genome shotgun (WGS) entry which is preliminary data.</text>
</comment>
<dbReference type="Proteomes" id="UP000253551">
    <property type="component" value="Unassembled WGS sequence"/>
</dbReference>
<sequence length="68" mass="7719">VYLPAVDERVLQLVHSRLPCQLWGQLFNVKRLLVIGLLARLGLLEWKKQVTTSKNSGLSLTWHALIKG</sequence>
<protein>
    <submittedName>
        <fullName evidence="1">Uncharacterized protein</fullName>
    </submittedName>
</protein>
<evidence type="ECO:0000313" key="2">
    <source>
        <dbReference type="Proteomes" id="UP000253551"/>
    </source>
</evidence>
<dbReference type="EMBL" id="PJQM01002740">
    <property type="protein sequence ID" value="RCH93116.1"/>
    <property type="molecule type" value="Genomic_DNA"/>
</dbReference>
<dbReference type="AlphaFoldDB" id="A0A367JT77"/>
<keyword evidence="2" id="KW-1185">Reference proteome</keyword>
<organism evidence="1 2">
    <name type="scientific">Rhizopus stolonifer</name>
    <name type="common">Rhizopus nigricans</name>
    <dbReference type="NCBI Taxonomy" id="4846"/>
    <lineage>
        <taxon>Eukaryota</taxon>
        <taxon>Fungi</taxon>
        <taxon>Fungi incertae sedis</taxon>
        <taxon>Mucoromycota</taxon>
        <taxon>Mucoromycotina</taxon>
        <taxon>Mucoromycetes</taxon>
        <taxon>Mucorales</taxon>
        <taxon>Mucorineae</taxon>
        <taxon>Rhizopodaceae</taxon>
        <taxon>Rhizopus</taxon>
    </lineage>
</organism>
<gene>
    <name evidence="1" type="ORF">CU098_011362</name>
</gene>
<reference evidence="1 2" key="1">
    <citation type="journal article" date="2018" name="G3 (Bethesda)">
        <title>Phylogenetic and Phylogenomic Definition of Rhizopus Species.</title>
        <authorList>
            <person name="Gryganskyi A.P."/>
            <person name="Golan J."/>
            <person name="Dolatabadi S."/>
            <person name="Mondo S."/>
            <person name="Robb S."/>
            <person name="Idnurm A."/>
            <person name="Muszewska A."/>
            <person name="Steczkiewicz K."/>
            <person name="Masonjones S."/>
            <person name="Liao H.L."/>
            <person name="Gajdeczka M.T."/>
            <person name="Anike F."/>
            <person name="Vuek A."/>
            <person name="Anishchenko I.M."/>
            <person name="Voigt K."/>
            <person name="de Hoog G.S."/>
            <person name="Smith M.E."/>
            <person name="Heitman J."/>
            <person name="Vilgalys R."/>
            <person name="Stajich J.E."/>
        </authorList>
    </citation>
    <scope>NUCLEOTIDE SEQUENCE [LARGE SCALE GENOMIC DNA]</scope>
    <source>
        <strain evidence="1 2">LSU 92-RS-03</strain>
    </source>
</reference>
<proteinExistence type="predicted"/>
<evidence type="ECO:0000313" key="1">
    <source>
        <dbReference type="EMBL" id="RCH93116.1"/>
    </source>
</evidence>
<accession>A0A367JT77</accession>
<name>A0A367JT77_RHIST</name>
<feature type="non-terminal residue" evidence="1">
    <location>
        <position position="1"/>
    </location>
</feature>